<dbReference type="AlphaFoldDB" id="A0A1M7RYC0"/>
<reference evidence="2 3" key="1">
    <citation type="submission" date="2016-12" db="EMBL/GenBank/DDBJ databases">
        <authorList>
            <person name="Song W.-J."/>
            <person name="Kurnit D.M."/>
        </authorList>
    </citation>
    <scope>NUCLEOTIDE SEQUENCE [LARGE SCALE GENOMIC DNA]</scope>
    <source>
        <strain evidence="2 3">DSM 14810</strain>
    </source>
</reference>
<dbReference type="InterPro" id="IPR030395">
    <property type="entry name" value="GP_PDE_dom"/>
</dbReference>
<dbReference type="PANTHER" id="PTHR46211:SF1">
    <property type="entry name" value="GLYCEROPHOSPHODIESTER PHOSPHODIESTERASE, CYTOPLASMIC"/>
    <property type="match status" value="1"/>
</dbReference>
<dbReference type="Proteomes" id="UP000184097">
    <property type="component" value="Unassembled WGS sequence"/>
</dbReference>
<dbReference type="PROSITE" id="PS51704">
    <property type="entry name" value="GP_PDE"/>
    <property type="match status" value="1"/>
</dbReference>
<dbReference type="PANTHER" id="PTHR46211">
    <property type="entry name" value="GLYCEROPHOSPHORYL DIESTER PHOSPHODIESTERASE"/>
    <property type="match status" value="1"/>
</dbReference>
<organism evidence="2 3">
    <name type="scientific">Butyrivibrio hungatei DSM 14810</name>
    <dbReference type="NCBI Taxonomy" id="1121132"/>
    <lineage>
        <taxon>Bacteria</taxon>
        <taxon>Bacillati</taxon>
        <taxon>Bacillota</taxon>
        <taxon>Clostridia</taxon>
        <taxon>Lachnospirales</taxon>
        <taxon>Lachnospiraceae</taxon>
        <taxon>Butyrivibrio</taxon>
    </lineage>
</organism>
<dbReference type="Pfam" id="PF03009">
    <property type="entry name" value="GDPD"/>
    <property type="match status" value="1"/>
</dbReference>
<dbReference type="GO" id="GO:0008081">
    <property type="term" value="F:phosphoric diester hydrolase activity"/>
    <property type="evidence" value="ECO:0007669"/>
    <property type="project" value="InterPro"/>
</dbReference>
<accession>A0A1M7RYC0</accession>
<dbReference type="RefSeq" id="WP_072700914.1">
    <property type="nucleotide sequence ID" value="NZ_FRDH01000003.1"/>
</dbReference>
<feature type="domain" description="GP-PDE" evidence="1">
    <location>
        <begin position="1"/>
        <end position="251"/>
    </location>
</feature>
<name>A0A1M7RYC0_9FIRM</name>
<dbReference type="Gene3D" id="3.20.20.190">
    <property type="entry name" value="Phosphatidylinositol (PI) phosphodiesterase"/>
    <property type="match status" value="1"/>
</dbReference>
<sequence>MKIWAHRGCSQLYPENTLLAFEKAMNVKNLTGVELDIQLTRDGEIVVIHDEKVDRTTDGFGYVRDYTLKELKQLHIFAGRGADTERIPTMKEVIELLLPRMKNDGFMINIELKTSVFNYPGIEEKIVALVDEMGVKDNIVYSSFWAESLVNVHAIDHAAKLGVLDNYVSNCLYKAIGLESMWDDVPNGSIALHPAGIYMDLPAEKFKGRDVRAWFGGHLYPELPTGGKLDVNKYAEKGATDLILNEPDKYL</sequence>
<dbReference type="GO" id="GO:0006629">
    <property type="term" value="P:lipid metabolic process"/>
    <property type="evidence" value="ECO:0007669"/>
    <property type="project" value="InterPro"/>
</dbReference>
<proteinExistence type="predicted"/>
<dbReference type="SUPFAM" id="SSF51695">
    <property type="entry name" value="PLC-like phosphodiesterases"/>
    <property type="match status" value="1"/>
</dbReference>
<dbReference type="InterPro" id="IPR017946">
    <property type="entry name" value="PLC-like_Pdiesterase_TIM-brl"/>
</dbReference>
<gene>
    <name evidence="2" type="ORF">SAMN02745247_00649</name>
</gene>
<evidence type="ECO:0000313" key="2">
    <source>
        <dbReference type="EMBL" id="SHN51134.1"/>
    </source>
</evidence>
<protein>
    <submittedName>
        <fullName evidence="2">Glycerophosphoryl diester phosphodiesterase</fullName>
    </submittedName>
</protein>
<evidence type="ECO:0000259" key="1">
    <source>
        <dbReference type="PROSITE" id="PS51704"/>
    </source>
</evidence>
<evidence type="ECO:0000313" key="3">
    <source>
        <dbReference type="Proteomes" id="UP000184097"/>
    </source>
</evidence>
<dbReference type="EMBL" id="FRDH01000003">
    <property type="protein sequence ID" value="SHN51134.1"/>
    <property type="molecule type" value="Genomic_DNA"/>
</dbReference>